<evidence type="ECO:0000313" key="4">
    <source>
        <dbReference type="EMBL" id="MCD2114808.1"/>
    </source>
</evidence>
<reference evidence="4" key="1">
    <citation type="submission" date="2021-11" db="EMBL/GenBank/DDBJ databases">
        <title>Development of a sustainable strategy for remediation of hydrocarbon-contaminated territories based on the waste exchange concept.</title>
        <authorList>
            <person name="Elkin A."/>
        </authorList>
    </citation>
    <scope>NUCLEOTIDE SEQUENCE</scope>
    <source>
        <strain evidence="4">IEGM 757</strain>
    </source>
</reference>
<evidence type="ECO:0000313" key="5">
    <source>
        <dbReference type="Proteomes" id="UP001198630"/>
    </source>
</evidence>
<proteinExistence type="predicted"/>
<protein>
    <submittedName>
        <fullName evidence="4">DUF305 domain-containing protein</fullName>
    </submittedName>
</protein>
<dbReference type="AlphaFoldDB" id="A0AAW4XP09"/>
<feature type="signal peptide" evidence="2">
    <location>
        <begin position="1"/>
        <end position="21"/>
    </location>
</feature>
<feature type="compositionally biased region" description="Low complexity" evidence="1">
    <location>
        <begin position="25"/>
        <end position="46"/>
    </location>
</feature>
<dbReference type="InterPro" id="IPR012347">
    <property type="entry name" value="Ferritin-like"/>
</dbReference>
<organism evidence="4 5">
    <name type="scientific">Rhodococcus rhodochrous</name>
    <dbReference type="NCBI Taxonomy" id="1829"/>
    <lineage>
        <taxon>Bacteria</taxon>
        <taxon>Bacillati</taxon>
        <taxon>Actinomycetota</taxon>
        <taxon>Actinomycetes</taxon>
        <taxon>Mycobacteriales</taxon>
        <taxon>Nocardiaceae</taxon>
        <taxon>Rhodococcus</taxon>
    </lineage>
</organism>
<dbReference type="Proteomes" id="UP001198630">
    <property type="component" value="Unassembled WGS sequence"/>
</dbReference>
<evidence type="ECO:0000256" key="1">
    <source>
        <dbReference type="SAM" id="MobiDB-lite"/>
    </source>
</evidence>
<dbReference type="Pfam" id="PF03713">
    <property type="entry name" value="DUF305"/>
    <property type="match status" value="1"/>
</dbReference>
<accession>A0AAW4XP09</accession>
<name>A0AAW4XP09_RHORH</name>
<evidence type="ECO:0000256" key="2">
    <source>
        <dbReference type="SAM" id="SignalP"/>
    </source>
</evidence>
<feature type="chain" id="PRO_5043834553" evidence="2">
    <location>
        <begin position="22"/>
        <end position="215"/>
    </location>
</feature>
<dbReference type="EMBL" id="JAJNCO010000030">
    <property type="protein sequence ID" value="MCD2114808.1"/>
    <property type="molecule type" value="Genomic_DNA"/>
</dbReference>
<dbReference type="PROSITE" id="PS51257">
    <property type="entry name" value="PROKAR_LIPOPROTEIN"/>
    <property type="match status" value="1"/>
</dbReference>
<sequence length="215" mass="23782">MNKKALAAGAIALAVAFTTSACSDSSGNEATTATATSAPTSAEANSARFDQDDVMFSRMMIPHHAQAIEMSDMLLAKDGIPEPVRALAEQIKAEQQPEIEQFEAWLDEWGMPPMHREDTPRMDRLDMPGMPHMDDMPHMDGMMSEQDMQALSDAQGVDAARLYLEQMIVHHEGAIEMAQDEIEDGQYPDTVELARTIADTQQKEIDTMRQLLTTL</sequence>
<comment type="caution">
    <text evidence="4">The sequence shown here is derived from an EMBL/GenBank/DDBJ whole genome shotgun (WGS) entry which is preliminary data.</text>
</comment>
<dbReference type="PANTHER" id="PTHR36933">
    <property type="entry name" value="SLL0788 PROTEIN"/>
    <property type="match status" value="1"/>
</dbReference>
<dbReference type="InterPro" id="IPR005183">
    <property type="entry name" value="DUF305_CopM-like"/>
</dbReference>
<gene>
    <name evidence="4" type="ORF">LQ384_27270</name>
</gene>
<feature type="region of interest" description="Disordered" evidence="1">
    <location>
        <begin position="23"/>
        <end position="46"/>
    </location>
</feature>
<feature type="domain" description="DUF305" evidence="3">
    <location>
        <begin position="53"/>
        <end position="212"/>
    </location>
</feature>
<evidence type="ECO:0000259" key="3">
    <source>
        <dbReference type="Pfam" id="PF03713"/>
    </source>
</evidence>
<dbReference type="Gene3D" id="1.20.1260.10">
    <property type="match status" value="1"/>
</dbReference>
<dbReference type="PANTHER" id="PTHR36933:SF1">
    <property type="entry name" value="SLL0788 PROTEIN"/>
    <property type="match status" value="1"/>
</dbReference>
<keyword evidence="2" id="KW-0732">Signal</keyword>
<dbReference type="RefSeq" id="WP_230792777.1">
    <property type="nucleotide sequence ID" value="NZ_JAJNCO010000030.1"/>
</dbReference>